<comment type="caution">
    <text evidence="3">The sequence shown here is derived from an EMBL/GenBank/DDBJ whole genome shotgun (WGS) entry which is preliminary data.</text>
</comment>
<dbReference type="PROSITE" id="PS51756">
    <property type="entry name" value="LXG"/>
    <property type="match status" value="1"/>
</dbReference>
<evidence type="ECO:0000259" key="2">
    <source>
        <dbReference type="PROSITE" id="PS51756"/>
    </source>
</evidence>
<keyword evidence="4" id="KW-1185">Reference proteome</keyword>
<evidence type="ECO:0000313" key="4">
    <source>
        <dbReference type="Proteomes" id="UP000233343"/>
    </source>
</evidence>
<evidence type="ECO:0000313" key="3">
    <source>
        <dbReference type="EMBL" id="PKG28502.1"/>
    </source>
</evidence>
<protein>
    <recommendedName>
        <fullName evidence="2">LXG domain-containing protein</fullName>
    </recommendedName>
</protein>
<dbReference type="AlphaFoldDB" id="A0A2N0ZG47"/>
<organism evidence="3 4">
    <name type="scientific">Cytobacillus horneckiae</name>
    <dbReference type="NCBI Taxonomy" id="549687"/>
    <lineage>
        <taxon>Bacteria</taxon>
        <taxon>Bacillati</taxon>
        <taxon>Bacillota</taxon>
        <taxon>Bacilli</taxon>
        <taxon>Bacillales</taxon>
        <taxon>Bacillaceae</taxon>
        <taxon>Cytobacillus</taxon>
    </lineage>
</organism>
<gene>
    <name evidence="3" type="ORF">CWS20_13100</name>
</gene>
<sequence>MKVLKVSEVTNGIDTILSKKKEEKNQVHSIRNAMNKVINLDNALKGEGGTAIKDNFMQLHIPILLSLDEFIDTYTEKLEEIKSIIDSYESADGLVRESFIEQDVNAGINRIEQLTHEIADNINRHLNAVNDLVSPAPISLSQFDQTVSDSRQQVRKTLEGLQKLDANSKKSLKPADNDLQKTQKLTSKFEGFAKNGVLLSEKDLQEVTKSIDTNTLGKMFEDYDLITLLRNTTISFGAAIMNSGKLLKIGNLSFKMFDKDGKVFIKIRNKNNEILNLRNYEKYRKMLQENMGGRWKWKRNFVTELLTKGVPLYDNRLLKRFRSSSNKFINSQFDDLSRYVQRIEDPFIKVAGTTFKNEMKIWESFKGWKDASKLTKFGKGAGIAGIGLTVFDNATSNFYNDKTGKWDYTSGEQIKKFTVDTTVDLGAGAAAMAVGAAAGSAILPPAGTVVGAVTGAGLYLLANLKLSIFDPPRSVVQATKDLVNKGVDVGGDLASKAVDGIGNAVSNVGKKLDKIFW</sequence>
<dbReference type="Pfam" id="PF04740">
    <property type="entry name" value="LXG"/>
    <property type="match status" value="1"/>
</dbReference>
<proteinExistence type="inferred from homology"/>
<dbReference type="InterPro" id="IPR006829">
    <property type="entry name" value="LXG_dom"/>
</dbReference>
<dbReference type="EMBL" id="PISD01000028">
    <property type="protein sequence ID" value="PKG28502.1"/>
    <property type="molecule type" value="Genomic_DNA"/>
</dbReference>
<dbReference type="RefSeq" id="WP_066193443.1">
    <property type="nucleotide sequence ID" value="NZ_JAMAUX010000001.1"/>
</dbReference>
<dbReference type="Proteomes" id="UP000233343">
    <property type="component" value="Unassembled WGS sequence"/>
</dbReference>
<feature type="domain" description="LXG" evidence="2">
    <location>
        <begin position="1"/>
        <end position="233"/>
    </location>
</feature>
<reference evidence="3 4" key="1">
    <citation type="journal article" date="2010" name="Int. J. Syst. Evol. Microbiol.">
        <title>Bacillus horneckiae sp. nov., isolated from a spacecraft-assembly clean room.</title>
        <authorList>
            <person name="Vaishampayan P."/>
            <person name="Probst A."/>
            <person name="Krishnamurthi S."/>
            <person name="Ghosh S."/>
            <person name="Osman S."/>
            <person name="McDowall A."/>
            <person name="Ruckmani A."/>
            <person name="Mayilraj S."/>
            <person name="Venkateswaran K."/>
        </authorList>
    </citation>
    <scope>NUCLEOTIDE SEQUENCE [LARGE SCALE GENOMIC DNA]</scope>
    <source>
        <strain evidence="4">1PO1SC</strain>
    </source>
</reference>
<accession>A0A2N0ZG47</accession>
<comment type="similarity">
    <text evidence="1">In the N-terminal section; belongs to the LXG family.</text>
</comment>
<name>A0A2N0ZG47_9BACI</name>
<evidence type="ECO:0000256" key="1">
    <source>
        <dbReference type="ARBA" id="ARBA00034117"/>
    </source>
</evidence>